<dbReference type="EMBL" id="OMOH01000002">
    <property type="protein sequence ID" value="SPF67732.1"/>
    <property type="molecule type" value="Genomic_DNA"/>
</dbReference>
<dbReference type="PANTHER" id="PTHR21248">
    <property type="entry name" value="CARDIOLIPIN SYNTHASE"/>
    <property type="match status" value="1"/>
</dbReference>
<keyword evidence="4" id="KW-1185">Reference proteome</keyword>
<sequence>MPLIPRRVKRIIGTTAISVFAAQVTAAAAVMVNDHLRKRRKGPPEFPHHPVTEATARRNEVTVYSFGEDLYSDMLAAIDAATERIYFETFIWKGDEMGRLFKQALIRAAERGVEVYVVYDTFANMVVDPRFFELPKSVHVKTHPLVQSAAFWNLRYSGRDHRKLLVVDGEVAFMGGYNIGSLYADSWRDTHGRFVGPCVTEFENAFIDYWNMRPVHLFWWRPSSRVELPETTDRDWGGPITLQRNVPRWSVYPIRNMYLEAIDRARKNIWLTTAYLIPDDDFRTALGRAAKRGVDVRIIVPAESNHILTDWLSRGFYSGMLRDGIRLFLFQNAMVHAKTATIDGQWSTIGTANLDRLSLVGNYEINAEIISPAVAAALEEVFVTDLTNCREIDLESWERRSPVAKFTEGLLAPWRPFF</sequence>
<feature type="domain" description="PLD phosphodiesterase" evidence="2">
    <location>
        <begin position="331"/>
        <end position="358"/>
    </location>
</feature>
<evidence type="ECO:0000313" key="4">
    <source>
        <dbReference type="Proteomes" id="UP000265962"/>
    </source>
</evidence>
<accession>A0A375I3F0</accession>
<dbReference type="AlphaFoldDB" id="A0A375I3F0"/>
<dbReference type="GO" id="GO:0032049">
    <property type="term" value="P:cardiolipin biosynthetic process"/>
    <property type="evidence" value="ECO:0007669"/>
    <property type="project" value="UniProtKB-ARBA"/>
</dbReference>
<evidence type="ECO:0000256" key="1">
    <source>
        <dbReference type="SAM" id="SignalP"/>
    </source>
</evidence>
<dbReference type="SUPFAM" id="SSF56024">
    <property type="entry name" value="Phospholipase D/nuclease"/>
    <property type="match status" value="2"/>
</dbReference>
<evidence type="ECO:0000259" key="2">
    <source>
        <dbReference type="PROSITE" id="PS50035"/>
    </source>
</evidence>
<feature type="signal peptide" evidence="1">
    <location>
        <begin position="1"/>
        <end position="21"/>
    </location>
</feature>
<dbReference type="InterPro" id="IPR025202">
    <property type="entry name" value="PLD-like_dom"/>
</dbReference>
<dbReference type="GO" id="GO:0030572">
    <property type="term" value="F:phosphatidyltransferase activity"/>
    <property type="evidence" value="ECO:0007669"/>
    <property type="project" value="UniProtKB-ARBA"/>
</dbReference>
<dbReference type="Pfam" id="PF13091">
    <property type="entry name" value="PLDc_2"/>
    <property type="match status" value="2"/>
</dbReference>
<dbReference type="PANTHER" id="PTHR21248:SF22">
    <property type="entry name" value="PHOSPHOLIPASE D"/>
    <property type="match status" value="1"/>
</dbReference>
<keyword evidence="1" id="KW-0732">Signal</keyword>
<reference evidence="4" key="1">
    <citation type="submission" date="2018-02" db="EMBL/GenBank/DDBJ databases">
        <authorList>
            <person name="Hornung B."/>
        </authorList>
    </citation>
    <scope>NUCLEOTIDE SEQUENCE [LARGE SCALE GENOMIC DNA]</scope>
</reference>
<dbReference type="Proteomes" id="UP000265962">
    <property type="component" value="Unassembled WGS sequence"/>
</dbReference>
<dbReference type="CDD" id="cd09110">
    <property type="entry name" value="PLDc_CLS_1"/>
    <property type="match status" value="1"/>
</dbReference>
<evidence type="ECO:0000313" key="3">
    <source>
        <dbReference type="EMBL" id="SPF67732.1"/>
    </source>
</evidence>
<gene>
    <name evidence="3" type="ORF">PROPJV5_0691</name>
</gene>
<proteinExistence type="predicted"/>
<name>A0A375I3F0_9ACTN</name>
<organism evidence="3 4">
    <name type="scientific">Propionibacterium ruminifibrarum</name>
    <dbReference type="NCBI Taxonomy" id="1962131"/>
    <lineage>
        <taxon>Bacteria</taxon>
        <taxon>Bacillati</taxon>
        <taxon>Actinomycetota</taxon>
        <taxon>Actinomycetes</taxon>
        <taxon>Propionibacteriales</taxon>
        <taxon>Propionibacteriaceae</taxon>
        <taxon>Propionibacterium</taxon>
    </lineage>
</organism>
<dbReference type="CDD" id="cd09159">
    <property type="entry name" value="PLDc_ybhO_like_2"/>
    <property type="match status" value="1"/>
</dbReference>
<dbReference type="RefSeq" id="WP_119714927.1">
    <property type="nucleotide sequence ID" value="NZ_OMOH01000002.1"/>
</dbReference>
<dbReference type="InterPro" id="IPR001736">
    <property type="entry name" value="PLipase_D/transphosphatidylase"/>
</dbReference>
<dbReference type="SMART" id="SM00155">
    <property type="entry name" value="PLDc"/>
    <property type="match status" value="2"/>
</dbReference>
<feature type="domain" description="PLD phosphodiesterase" evidence="2">
    <location>
        <begin position="156"/>
        <end position="183"/>
    </location>
</feature>
<dbReference type="OrthoDB" id="9762009at2"/>
<feature type="chain" id="PRO_5038771385" evidence="1">
    <location>
        <begin position="22"/>
        <end position="418"/>
    </location>
</feature>
<dbReference type="Gene3D" id="3.30.870.10">
    <property type="entry name" value="Endonuclease Chain A"/>
    <property type="match status" value="2"/>
</dbReference>
<dbReference type="PROSITE" id="PS50035">
    <property type="entry name" value="PLD"/>
    <property type="match status" value="2"/>
</dbReference>
<protein>
    <submittedName>
        <fullName evidence="3">Phospholipase D/Transphosphatidylase</fullName>
    </submittedName>
</protein>